<dbReference type="AlphaFoldDB" id="A0AAU9ERD0"/>
<keyword evidence="2" id="KW-1185">Reference proteome</keyword>
<gene>
    <name evidence="1" type="ORF">DMAD_07914</name>
</gene>
<reference evidence="1 2" key="1">
    <citation type="submission" date="2024-02" db="EMBL/GenBank/DDBJ databases">
        <title>A chromosome-level genome assembly of Drosophila madeirensis, a fruit fly species endemic to Madeira island.</title>
        <authorList>
            <person name="Tomihara K."/>
            <person name="Llopart A."/>
            <person name="Yamamoto D."/>
        </authorList>
    </citation>
    <scope>NUCLEOTIDE SEQUENCE [LARGE SCALE GENOMIC DNA]</scope>
    <source>
        <strain evidence="1 2">RF1</strain>
    </source>
</reference>
<name>A0AAU9ERD0_DROMD</name>
<evidence type="ECO:0000313" key="1">
    <source>
        <dbReference type="EMBL" id="BFF89080.1"/>
    </source>
</evidence>
<sequence>MCRCCHFGFGVSCIRASSGSWTLISFICDAKLFIWTNRQPHRHSQQPSQQPPCCWASNLEQFDFEFGQKQSKQSSSSANSQLLDGRAFCLLPFCEWNFVFDVIQMFFF</sequence>
<protein>
    <submittedName>
        <fullName evidence="1">Uncharacterized protein</fullName>
    </submittedName>
</protein>
<organism evidence="1 2">
    <name type="scientific">Drosophila madeirensis</name>
    <name type="common">Fruit fly</name>
    <dbReference type="NCBI Taxonomy" id="30013"/>
    <lineage>
        <taxon>Eukaryota</taxon>
        <taxon>Metazoa</taxon>
        <taxon>Ecdysozoa</taxon>
        <taxon>Arthropoda</taxon>
        <taxon>Hexapoda</taxon>
        <taxon>Insecta</taxon>
        <taxon>Pterygota</taxon>
        <taxon>Neoptera</taxon>
        <taxon>Endopterygota</taxon>
        <taxon>Diptera</taxon>
        <taxon>Brachycera</taxon>
        <taxon>Muscomorpha</taxon>
        <taxon>Ephydroidea</taxon>
        <taxon>Drosophilidae</taxon>
        <taxon>Drosophila</taxon>
        <taxon>Sophophora</taxon>
    </lineage>
</organism>
<proteinExistence type="predicted"/>
<dbReference type="EMBL" id="AP029263">
    <property type="protein sequence ID" value="BFF89080.1"/>
    <property type="molecule type" value="Genomic_DNA"/>
</dbReference>
<evidence type="ECO:0000313" key="2">
    <source>
        <dbReference type="Proteomes" id="UP001500889"/>
    </source>
</evidence>
<dbReference type="Proteomes" id="UP001500889">
    <property type="component" value="Chromosome O"/>
</dbReference>
<accession>A0AAU9ERD0</accession>